<keyword evidence="10 11" id="KW-0472">Membrane</keyword>
<dbReference type="RefSeq" id="WP_382257526.1">
    <property type="nucleotide sequence ID" value="NZ_JBHTBX010000007.1"/>
</dbReference>
<evidence type="ECO:0000256" key="6">
    <source>
        <dbReference type="ARBA" id="ARBA00022692"/>
    </source>
</evidence>
<keyword evidence="8 11" id="KW-1133">Transmembrane helix</keyword>
<dbReference type="SMART" id="SM00387">
    <property type="entry name" value="HATPase_c"/>
    <property type="match status" value="1"/>
</dbReference>
<dbReference type="SUPFAM" id="SSF47384">
    <property type="entry name" value="Homodimeric domain of signal transducing histidine kinase"/>
    <property type="match status" value="1"/>
</dbReference>
<evidence type="ECO:0000256" key="1">
    <source>
        <dbReference type="ARBA" id="ARBA00000085"/>
    </source>
</evidence>
<keyword evidence="9" id="KW-0902">Two-component regulatory system</keyword>
<evidence type="ECO:0000256" key="9">
    <source>
        <dbReference type="ARBA" id="ARBA00023012"/>
    </source>
</evidence>
<keyword evidence="4" id="KW-0597">Phosphoprotein</keyword>
<keyword evidence="14" id="KW-1185">Reference proteome</keyword>
<dbReference type="Gene3D" id="3.30.565.10">
    <property type="entry name" value="Histidine kinase-like ATPase, C-terminal domain"/>
    <property type="match status" value="1"/>
</dbReference>
<evidence type="ECO:0000256" key="10">
    <source>
        <dbReference type="ARBA" id="ARBA00023136"/>
    </source>
</evidence>
<evidence type="ECO:0000256" key="8">
    <source>
        <dbReference type="ARBA" id="ARBA00022989"/>
    </source>
</evidence>
<dbReference type="InterPro" id="IPR005467">
    <property type="entry name" value="His_kinase_dom"/>
</dbReference>
<dbReference type="PANTHER" id="PTHR45436:SF15">
    <property type="entry name" value="SENSOR HISTIDINE KINASE CUSS"/>
    <property type="match status" value="1"/>
</dbReference>
<evidence type="ECO:0000313" key="14">
    <source>
        <dbReference type="Proteomes" id="UP001596495"/>
    </source>
</evidence>
<dbReference type="InterPro" id="IPR036890">
    <property type="entry name" value="HATPase_C_sf"/>
</dbReference>
<feature type="transmembrane region" description="Helical" evidence="11">
    <location>
        <begin position="159"/>
        <end position="178"/>
    </location>
</feature>
<dbReference type="GO" id="GO:0016301">
    <property type="term" value="F:kinase activity"/>
    <property type="evidence" value="ECO:0007669"/>
    <property type="project" value="UniProtKB-KW"/>
</dbReference>
<proteinExistence type="predicted"/>
<dbReference type="CDD" id="cd00075">
    <property type="entry name" value="HATPase"/>
    <property type="match status" value="1"/>
</dbReference>
<dbReference type="CDD" id="cd00082">
    <property type="entry name" value="HisKA"/>
    <property type="match status" value="1"/>
</dbReference>
<dbReference type="Gene3D" id="1.10.287.130">
    <property type="match status" value="1"/>
</dbReference>
<dbReference type="Pfam" id="PF00512">
    <property type="entry name" value="HisKA"/>
    <property type="match status" value="1"/>
</dbReference>
<accession>A0ABW2RAV5</accession>
<keyword evidence="5" id="KW-0808">Transferase</keyword>
<sequence>MSARPSLQRHLWGWAAGALVMVWLTLALAAWNSGHHEAREITDGKLVSVARLLLKPHDQASLDTKENQATHRREYALELIVLRWAGDRLVEDTHAMAPLLGLTTPPSPGLRTVRVSQGQGGQPREWRMYAAADDQGNRAAVLVDMDERYDLGADLAEHVVLPVLLVLPLVMLVLWLAIRRGLQPLSRLSADVAALDTTAGQRLQSDHRFREFASSVEAINHLVDSLQEQARRERAFASDVAHELRTPLASLALGAAAARQAPTPESLERLEKDALRAGRILQQLLDLARVQRDALAQSSTAVDLGALAASVVEDHVPRAYEQDHELALLRPDAAVKVQVPAMLAELALRNLVDNAIRHTPAGTQIQVDVWSGPSSRGVSVSDDGGRAGAFGVPTSDGLGLGLRLVERMAEQMGARLETGDALTPMTTRFALVWPTSDSQK</sequence>
<dbReference type="InterPro" id="IPR003661">
    <property type="entry name" value="HisK_dim/P_dom"/>
</dbReference>
<keyword evidence="7 13" id="KW-0418">Kinase</keyword>
<dbReference type="SUPFAM" id="SSF55874">
    <property type="entry name" value="ATPase domain of HSP90 chaperone/DNA topoisomerase II/histidine kinase"/>
    <property type="match status" value="1"/>
</dbReference>
<evidence type="ECO:0000313" key="13">
    <source>
        <dbReference type="EMBL" id="MFC7435205.1"/>
    </source>
</evidence>
<evidence type="ECO:0000256" key="5">
    <source>
        <dbReference type="ARBA" id="ARBA00022679"/>
    </source>
</evidence>
<evidence type="ECO:0000256" key="7">
    <source>
        <dbReference type="ARBA" id="ARBA00022777"/>
    </source>
</evidence>
<keyword evidence="6 11" id="KW-0812">Transmembrane</keyword>
<dbReference type="EC" id="2.7.13.3" evidence="3"/>
<reference evidence="14" key="1">
    <citation type="journal article" date="2019" name="Int. J. Syst. Evol. Microbiol.">
        <title>The Global Catalogue of Microorganisms (GCM) 10K type strain sequencing project: providing services to taxonomists for standard genome sequencing and annotation.</title>
        <authorList>
            <consortium name="The Broad Institute Genomics Platform"/>
            <consortium name="The Broad Institute Genome Sequencing Center for Infectious Disease"/>
            <person name="Wu L."/>
            <person name="Ma J."/>
        </authorList>
    </citation>
    <scope>NUCLEOTIDE SEQUENCE [LARGE SCALE GENOMIC DNA]</scope>
    <source>
        <strain evidence="14">CCUG 54518</strain>
    </source>
</reference>
<evidence type="ECO:0000256" key="11">
    <source>
        <dbReference type="SAM" id="Phobius"/>
    </source>
</evidence>
<dbReference type="InterPro" id="IPR036097">
    <property type="entry name" value="HisK_dim/P_sf"/>
</dbReference>
<name>A0ABW2RAV5_9BURK</name>
<dbReference type="SMART" id="SM00388">
    <property type="entry name" value="HisKA"/>
    <property type="match status" value="1"/>
</dbReference>
<dbReference type="Proteomes" id="UP001596495">
    <property type="component" value="Unassembled WGS sequence"/>
</dbReference>
<dbReference type="PROSITE" id="PS50109">
    <property type="entry name" value="HIS_KIN"/>
    <property type="match status" value="1"/>
</dbReference>
<evidence type="ECO:0000256" key="3">
    <source>
        <dbReference type="ARBA" id="ARBA00012438"/>
    </source>
</evidence>
<comment type="subcellular location">
    <subcellularLocation>
        <location evidence="2">Membrane</location>
        <topology evidence="2">Multi-pass membrane protein</topology>
    </subcellularLocation>
</comment>
<comment type="catalytic activity">
    <reaction evidence="1">
        <text>ATP + protein L-histidine = ADP + protein N-phospho-L-histidine.</text>
        <dbReference type="EC" id="2.7.13.3"/>
    </reaction>
</comment>
<comment type="caution">
    <text evidence="13">The sequence shown here is derived from an EMBL/GenBank/DDBJ whole genome shotgun (WGS) entry which is preliminary data.</text>
</comment>
<feature type="domain" description="Histidine kinase" evidence="12">
    <location>
        <begin position="239"/>
        <end position="437"/>
    </location>
</feature>
<evidence type="ECO:0000256" key="2">
    <source>
        <dbReference type="ARBA" id="ARBA00004141"/>
    </source>
</evidence>
<evidence type="ECO:0000259" key="12">
    <source>
        <dbReference type="PROSITE" id="PS50109"/>
    </source>
</evidence>
<dbReference type="PANTHER" id="PTHR45436">
    <property type="entry name" value="SENSOR HISTIDINE KINASE YKOH"/>
    <property type="match status" value="1"/>
</dbReference>
<feature type="transmembrane region" description="Helical" evidence="11">
    <location>
        <begin position="12"/>
        <end position="31"/>
    </location>
</feature>
<organism evidence="13 14">
    <name type="scientific">Hydrogenophaga bisanensis</name>
    <dbReference type="NCBI Taxonomy" id="439611"/>
    <lineage>
        <taxon>Bacteria</taxon>
        <taxon>Pseudomonadati</taxon>
        <taxon>Pseudomonadota</taxon>
        <taxon>Betaproteobacteria</taxon>
        <taxon>Burkholderiales</taxon>
        <taxon>Comamonadaceae</taxon>
        <taxon>Hydrogenophaga</taxon>
    </lineage>
</organism>
<evidence type="ECO:0000256" key="4">
    <source>
        <dbReference type="ARBA" id="ARBA00022553"/>
    </source>
</evidence>
<gene>
    <name evidence="13" type="ORF">ACFQNJ_11880</name>
</gene>
<dbReference type="Pfam" id="PF02518">
    <property type="entry name" value="HATPase_c"/>
    <property type="match status" value="1"/>
</dbReference>
<dbReference type="InterPro" id="IPR050428">
    <property type="entry name" value="TCS_sensor_his_kinase"/>
</dbReference>
<protein>
    <recommendedName>
        <fullName evidence="3">histidine kinase</fullName>
        <ecNumber evidence="3">2.7.13.3</ecNumber>
    </recommendedName>
</protein>
<dbReference type="EMBL" id="JBHTBX010000007">
    <property type="protein sequence ID" value="MFC7435205.1"/>
    <property type="molecule type" value="Genomic_DNA"/>
</dbReference>
<dbReference type="InterPro" id="IPR003594">
    <property type="entry name" value="HATPase_dom"/>
</dbReference>